<evidence type="ECO:0000256" key="1">
    <source>
        <dbReference type="SAM" id="MobiDB-lite"/>
    </source>
</evidence>
<name>A0A816UG86_BRANA</name>
<feature type="compositionally biased region" description="Polar residues" evidence="1">
    <location>
        <begin position="86"/>
        <end position="97"/>
    </location>
</feature>
<evidence type="ECO:0000313" key="2">
    <source>
        <dbReference type="EMBL" id="CAF2110774.1"/>
    </source>
</evidence>
<accession>A0A816UG86</accession>
<feature type="compositionally biased region" description="Polar residues" evidence="1">
    <location>
        <begin position="68"/>
        <end position="79"/>
    </location>
</feature>
<dbReference type="Proteomes" id="UP001295469">
    <property type="component" value="Chromosome C08"/>
</dbReference>
<dbReference type="AlphaFoldDB" id="A0A816UG86"/>
<gene>
    <name evidence="2" type="ORF">DARMORV10_C08P25590.1</name>
</gene>
<organism evidence="2">
    <name type="scientific">Brassica napus</name>
    <name type="common">Rape</name>
    <dbReference type="NCBI Taxonomy" id="3708"/>
    <lineage>
        <taxon>Eukaryota</taxon>
        <taxon>Viridiplantae</taxon>
        <taxon>Streptophyta</taxon>
        <taxon>Embryophyta</taxon>
        <taxon>Tracheophyta</taxon>
        <taxon>Spermatophyta</taxon>
        <taxon>Magnoliopsida</taxon>
        <taxon>eudicotyledons</taxon>
        <taxon>Gunneridae</taxon>
        <taxon>Pentapetalae</taxon>
        <taxon>rosids</taxon>
        <taxon>malvids</taxon>
        <taxon>Brassicales</taxon>
        <taxon>Brassicaceae</taxon>
        <taxon>Brassiceae</taxon>
        <taxon>Brassica</taxon>
    </lineage>
</organism>
<reference evidence="2" key="1">
    <citation type="submission" date="2021-01" db="EMBL/GenBank/DDBJ databases">
        <authorList>
            <consortium name="Genoscope - CEA"/>
            <person name="William W."/>
        </authorList>
    </citation>
    <scope>NUCLEOTIDE SEQUENCE</scope>
</reference>
<protein>
    <submittedName>
        <fullName evidence="2">(rape) hypothetical protein</fullName>
    </submittedName>
</protein>
<dbReference type="EMBL" id="HG994372">
    <property type="protein sequence ID" value="CAF2110774.1"/>
    <property type="molecule type" value="Genomic_DNA"/>
</dbReference>
<feature type="region of interest" description="Disordered" evidence="1">
    <location>
        <begin position="68"/>
        <end position="97"/>
    </location>
</feature>
<sequence>MDFASLFFFSTVVLIDEYAETAMKKILLELKPCNLIMYLTKLQELYISLHKILLAHASATNLCKKSQKLSRQQPDSMTSLLDGKPNESNVEESTIFY</sequence>
<proteinExistence type="predicted"/>